<accession>A0A7W8W8C5</accession>
<name>A0A7W8W8C5_9CELL</name>
<proteinExistence type="predicted"/>
<dbReference type="InterPro" id="IPR012480">
    <property type="entry name" value="Hepar_II_III_C"/>
</dbReference>
<evidence type="ECO:0000313" key="4">
    <source>
        <dbReference type="Proteomes" id="UP000564629"/>
    </source>
</evidence>
<gene>
    <name evidence="3" type="ORF">HNR08_000851</name>
</gene>
<dbReference type="Pfam" id="PF07940">
    <property type="entry name" value="Hepar_II_III_C"/>
    <property type="match status" value="1"/>
</dbReference>
<protein>
    <recommendedName>
        <fullName evidence="2">Heparinase II/III-like C-terminal domain-containing protein</fullName>
    </recommendedName>
</protein>
<dbReference type="Gene3D" id="1.50.10.100">
    <property type="entry name" value="Chondroitin AC/alginate lyase"/>
    <property type="match status" value="1"/>
</dbReference>
<dbReference type="RefSeq" id="WP_183834797.1">
    <property type="nucleotide sequence ID" value="NZ_JACHDN010000001.1"/>
</dbReference>
<dbReference type="Proteomes" id="UP000564629">
    <property type="component" value="Unassembled WGS sequence"/>
</dbReference>
<evidence type="ECO:0000256" key="1">
    <source>
        <dbReference type="ARBA" id="ARBA00004196"/>
    </source>
</evidence>
<dbReference type="GO" id="GO:0030313">
    <property type="term" value="C:cell envelope"/>
    <property type="evidence" value="ECO:0007669"/>
    <property type="project" value="UniProtKB-SubCell"/>
</dbReference>
<dbReference type="EMBL" id="JACHDN010000001">
    <property type="protein sequence ID" value="MBB5472115.1"/>
    <property type="molecule type" value="Genomic_DNA"/>
</dbReference>
<dbReference type="InterPro" id="IPR008929">
    <property type="entry name" value="Chondroitin_lyas"/>
</dbReference>
<reference evidence="3 4" key="1">
    <citation type="submission" date="2020-08" db="EMBL/GenBank/DDBJ databases">
        <title>Sequencing the genomes of 1000 actinobacteria strains.</title>
        <authorList>
            <person name="Klenk H.-P."/>
        </authorList>
    </citation>
    <scope>NUCLEOTIDE SEQUENCE [LARGE SCALE GENOMIC DNA]</scope>
    <source>
        <strain evidence="3 4">DSM 9581</strain>
    </source>
</reference>
<organism evidence="3 4">
    <name type="scientific">Cellulomonas hominis</name>
    <dbReference type="NCBI Taxonomy" id="156981"/>
    <lineage>
        <taxon>Bacteria</taxon>
        <taxon>Bacillati</taxon>
        <taxon>Actinomycetota</taxon>
        <taxon>Actinomycetes</taxon>
        <taxon>Micrococcales</taxon>
        <taxon>Cellulomonadaceae</taxon>
        <taxon>Cellulomonas</taxon>
    </lineage>
</organism>
<dbReference type="GO" id="GO:0016829">
    <property type="term" value="F:lyase activity"/>
    <property type="evidence" value="ECO:0007669"/>
    <property type="project" value="InterPro"/>
</dbReference>
<dbReference type="SUPFAM" id="SSF48230">
    <property type="entry name" value="Chondroitin AC/alginate lyase"/>
    <property type="match status" value="1"/>
</dbReference>
<dbReference type="AlphaFoldDB" id="A0A7W8W8C5"/>
<dbReference type="Gene3D" id="2.70.98.70">
    <property type="match status" value="1"/>
</dbReference>
<comment type="subcellular location">
    <subcellularLocation>
        <location evidence="1">Cell envelope</location>
    </subcellularLocation>
</comment>
<sequence>MEPIPHGAPFAGPLAARWGAAALTPPLLPGRALPVPPASDRSTWDAVDRPTVDALLARATAEADTPWPATTARTVARVFRDGDRDAHEQRVLARQHRLTRAAVLAAALPSDDRLDEVADGVLLLCEQTSWCWPAHDRFAAARGNVLPDVAAPFLDLGAGEVAAQLAWIDHLLGPELDARWPGLRARLRQEVDARVLRPFEDRGDWHWIGLDGDVHNWNPWIHGNVLVAALALVDDAGRRSRLVARVVEGLDRYVAVLPADGAIDEGYSYWWNGACRALEALDLLASATGGALDATGVPALTQTVAFPHRMHLGGAWYLNVADGQARPPANQPWHALHRAARACGDADAARHAAAHRVPGAPVADESGGLGRLLRALTDPAWAGAEPATSPLPRDVWLPSVQVLLARGSAGSADGLTLAAKGGHDDEHHNHNDVGSFVVALRGVPVAVDAGRPTYTRQTFSPDRYAIWTMQSAWHNVPSVAGVDQPASRAAAARDVRAEVGGSATSLDLDLTDAYPGSGATSWRRTARLDRESGRVTVRDAWAVPGGGVSCVRVLLAGEVAREADGLLVRALDGAGTVRLRWSGDVAAAAVERRALDDPMLTDVWGGALTRLTLTLLDTPGGTVEVTLEECP</sequence>
<comment type="caution">
    <text evidence="3">The sequence shown here is derived from an EMBL/GenBank/DDBJ whole genome shotgun (WGS) entry which is preliminary data.</text>
</comment>
<evidence type="ECO:0000259" key="2">
    <source>
        <dbReference type="Pfam" id="PF07940"/>
    </source>
</evidence>
<feature type="domain" description="Heparinase II/III-like C-terminal" evidence="2">
    <location>
        <begin position="418"/>
        <end position="584"/>
    </location>
</feature>
<evidence type="ECO:0000313" key="3">
    <source>
        <dbReference type="EMBL" id="MBB5472115.1"/>
    </source>
</evidence>